<dbReference type="PROSITE" id="PS50893">
    <property type="entry name" value="ABC_TRANSPORTER_2"/>
    <property type="match status" value="1"/>
</dbReference>
<dbReference type="SUPFAM" id="SSF52540">
    <property type="entry name" value="P-loop containing nucleoside triphosphate hydrolases"/>
    <property type="match status" value="1"/>
</dbReference>
<dbReference type="PANTHER" id="PTHR43875:SF1">
    <property type="entry name" value="OSMOPROTECTIVE COMPOUNDS UPTAKE ATP-BINDING PROTEIN GGTA"/>
    <property type="match status" value="1"/>
</dbReference>
<dbReference type="PROSITE" id="PS00211">
    <property type="entry name" value="ABC_TRANSPORTER_1"/>
    <property type="match status" value="1"/>
</dbReference>
<dbReference type="EMBL" id="ATFF01000006">
    <property type="protein sequence ID" value="EPF30244.1"/>
    <property type="molecule type" value="Genomic_DNA"/>
</dbReference>
<keyword evidence="6" id="KW-1185">Reference proteome</keyword>
<dbReference type="InterPro" id="IPR047641">
    <property type="entry name" value="ABC_transpr_MalK/UgpC-like"/>
</dbReference>
<dbReference type="GO" id="GO:0016887">
    <property type="term" value="F:ATP hydrolysis activity"/>
    <property type="evidence" value="ECO:0007669"/>
    <property type="project" value="InterPro"/>
</dbReference>
<dbReference type="InterPro" id="IPR003593">
    <property type="entry name" value="AAA+_ATPase"/>
</dbReference>
<keyword evidence="3" id="KW-0067">ATP-binding</keyword>
<dbReference type="STRING" id="1125699.HMPREF9194_00558"/>
<protein>
    <recommendedName>
        <fullName evidence="4">ABC transporter domain-containing protein</fullName>
    </recommendedName>
</protein>
<sequence>MSYIRFLQLEKKFENVHAVAGISFDIQKGDFVTFLGPSGCGKTTTLRCLSGLETPEGGEIRIGEKIIFSKDKKINVPAGDRGLGLVFQNYALWPHMTVEQNIAFGLRKMKIDAAQKEAKIKKVLDAMDIEEYRSRYPHELSGGQQQRVAVARMIVNEPDILLFDEPLSNLDAKLRMKLRSELKKLHSSLGATSIYVTHDQTEALALSDKIVVMKKGTIQQIGTPSEVYHKPANTFVADFMGNPETNLLEGTLVRKDKKVLFYPSATEKSIIELPANIPDVQTDKVLLNARPEDISIKSDFEDAGVCFAVYTTQLMGSEILIHLKSQNKKLDLIAKCPEDEAAHLKPEQDVALRVKRGNFFDVATGNLLGTF</sequence>
<dbReference type="SMART" id="SM00382">
    <property type="entry name" value="AAA"/>
    <property type="match status" value="1"/>
</dbReference>
<evidence type="ECO:0000256" key="2">
    <source>
        <dbReference type="ARBA" id="ARBA00022741"/>
    </source>
</evidence>
<dbReference type="PATRIC" id="fig|1125699.3.peg.571"/>
<reference evidence="5 6" key="1">
    <citation type="submission" date="2013-04" db="EMBL/GenBank/DDBJ databases">
        <title>The Genome Sequence of Treponema maltophilum ATCC 51939.</title>
        <authorList>
            <consortium name="The Broad Institute Genomics Platform"/>
            <person name="Earl A."/>
            <person name="Ward D."/>
            <person name="Feldgarden M."/>
            <person name="Gevers D."/>
            <person name="Leonetti C."/>
            <person name="Blanton J.M."/>
            <person name="Dewhirst F.E."/>
            <person name="Izard J."/>
            <person name="Walker B."/>
            <person name="Young S."/>
            <person name="Zeng Q."/>
            <person name="Gargeya S."/>
            <person name="Fitzgerald M."/>
            <person name="Haas B."/>
            <person name="Abouelleil A."/>
            <person name="Allen A.W."/>
            <person name="Alvarado L."/>
            <person name="Arachchi H.M."/>
            <person name="Berlin A.M."/>
            <person name="Chapman S.B."/>
            <person name="Gainer-Dewar J."/>
            <person name="Goldberg J."/>
            <person name="Griggs A."/>
            <person name="Gujja S."/>
            <person name="Hansen M."/>
            <person name="Howarth C."/>
            <person name="Imamovic A."/>
            <person name="Ireland A."/>
            <person name="Larimer J."/>
            <person name="McCowan C."/>
            <person name="Murphy C."/>
            <person name="Pearson M."/>
            <person name="Poon T.W."/>
            <person name="Priest M."/>
            <person name="Roberts A."/>
            <person name="Saif S."/>
            <person name="Shea T."/>
            <person name="Sisk P."/>
            <person name="Sykes S."/>
            <person name="Wortman J."/>
            <person name="Nusbaum C."/>
            <person name="Birren B."/>
        </authorList>
    </citation>
    <scope>NUCLEOTIDE SEQUENCE [LARGE SCALE GENOMIC DNA]</scope>
    <source>
        <strain evidence="5 6">ATCC 51939</strain>
    </source>
</reference>
<dbReference type="RefSeq" id="WP_016524855.1">
    <property type="nucleotide sequence ID" value="NZ_KE332518.1"/>
</dbReference>
<organism evidence="5 6">
    <name type="scientific">Treponema maltophilum ATCC 51939</name>
    <dbReference type="NCBI Taxonomy" id="1125699"/>
    <lineage>
        <taxon>Bacteria</taxon>
        <taxon>Pseudomonadati</taxon>
        <taxon>Spirochaetota</taxon>
        <taxon>Spirochaetia</taxon>
        <taxon>Spirochaetales</taxon>
        <taxon>Treponemataceae</taxon>
        <taxon>Treponema</taxon>
    </lineage>
</organism>
<dbReference type="SUPFAM" id="SSF50331">
    <property type="entry name" value="MOP-like"/>
    <property type="match status" value="1"/>
</dbReference>
<keyword evidence="1" id="KW-0813">Transport</keyword>
<name>S3L0J3_TREMA</name>
<dbReference type="GO" id="GO:0005524">
    <property type="term" value="F:ATP binding"/>
    <property type="evidence" value="ECO:0007669"/>
    <property type="project" value="UniProtKB-KW"/>
</dbReference>
<evidence type="ECO:0000256" key="1">
    <source>
        <dbReference type="ARBA" id="ARBA00022448"/>
    </source>
</evidence>
<dbReference type="InterPro" id="IPR003439">
    <property type="entry name" value="ABC_transporter-like_ATP-bd"/>
</dbReference>
<evidence type="ECO:0000313" key="5">
    <source>
        <dbReference type="EMBL" id="EPF30244.1"/>
    </source>
</evidence>
<dbReference type="OrthoDB" id="9802264at2"/>
<dbReference type="AlphaFoldDB" id="S3L0J3"/>
<dbReference type="InterPro" id="IPR017871">
    <property type="entry name" value="ABC_transporter-like_CS"/>
</dbReference>
<dbReference type="Gene3D" id="2.40.50.100">
    <property type="match status" value="1"/>
</dbReference>
<comment type="caution">
    <text evidence="5">The sequence shown here is derived from an EMBL/GenBank/DDBJ whole genome shotgun (WGS) entry which is preliminary data.</text>
</comment>
<dbReference type="InterPro" id="IPR027417">
    <property type="entry name" value="P-loop_NTPase"/>
</dbReference>
<evidence type="ECO:0000256" key="3">
    <source>
        <dbReference type="ARBA" id="ARBA00022840"/>
    </source>
</evidence>
<dbReference type="PANTHER" id="PTHR43875">
    <property type="entry name" value="MALTODEXTRIN IMPORT ATP-BINDING PROTEIN MSMX"/>
    <property type="match status" value="1"/>
</dbReference>
<gene>
    <name evidence="5" type="ORF">HMPREF9194_00558</name>
</gene>
<keyword evidence="2" id="KW-0547">Nucleotide-binding</keyword>
<evidence type="ECO:0000259" key="4">
    <source>
        <dbReference type="PROSITE" id="PS50893"/>
    </source>
</evidence>
<accession>S3L0J3</accession>
<dbReference type="Proteomes" id="UP000014541">
    <property type="component" value="Unassembled WGS sequence"/>
</dbReference>
<dbReference type="Pfam" id="PF00005">
    <property type="entry name" value="ABC_tran"/>
    <property type="match status" value="1"/>
</dbReference>
<dbReference type="GO" id="GO:0140359">
    <property type="term" value="F:ABC-type transporter activity"/>
    <property type="evidence" value="ECO:0007669"/>
    <property type="project" value="UniProtKB-ARBA"/>
</dbReference>
<dbReference type="eggNOG" id="COG3842">
    <property type="taxonomic scope" value="Bacteria"/>
</dbReference>
<dbReference type="FunFam" id="3.40.50.300:FF:000042">
    <property type="entry name" value="Maltose/maltodextrin ABC transporter, ATP-binding protein"/>
    <property type="match status" value="1"/>
</dbReference>
<proteinExistence type="predicted"/>
<dbReference type="GO" id="GO:0055052">
    <property type="term" value="C:ATP-binding cassette (ABC) transporter complex, substrate-binding subunit-containing"/>
    <property type="evidence" value="ECO:0007669"/>
    <property type="project" value="TreeGrafter"/>
</dbReference>
<dbReference type="Gene3D" id="3.40.50.300">
    <property type="entry name" value="P-loop containing nucleotide triphosphate hydrolases"/>
    <property type="match status" value="1"/>
</dbReference>
<dbReference type="HOGENOM" id="CLU_000604_1_1_12"/>
<feature type="domain" description="ABC transporter" evidence="4">
    <location>
        <begin position="4"/>
        <end position="240"/>
    </location>
</feature>
<dbReference type="InterPro" id="IPR008995">
    <property type="entry name" value="Mo/tungstate-bd_C_term_dom"/>
</dbReference>
<evidence type="ECO:0000313" key="6">
    <source>
        <dbReference type="Proteomes" id="UP000014541"/>
    </source>
</evidence>